<keyword evidence="5" id="KW-0472">Membrane</keyword>
<dbReference type="InterPro" id="IPR005017">
    <property type="entry name" value="OMPP1/FadL/TodX"/>
</dbReference>
<dbReference type="PANTHER" id="PTHR35093">
    <property type="entry name" value="OUTER MEMBRANE PROTEIN NMB0088-RELATED"/>
    <property type="match status" value="1"/>
</dbReference>
<dbReference type="Gene3D" id="2.40.160.60">
    <property type="entry name" value="Outer membrane protein transport protein (OMPP1/FadL/TodX)"/>
    <property type="match status" value="1"/>
</dbReference>
<comment type="caution">
    <text evidence="7">The sequence shown here is derived from an EMBL/GenBank/DDBJ whole genome shotgun (WGS) entry which is preliminary data.</text>
</comment>
<feature type="non-terminal residue" evidence="7">
    <location>
        <position position="1"/>
    </location>
</feature>
<reference evidence="7" key="1">
    <citation type="journal article" date="2013" name="Environ. Microbiol.">
        <title>Microbiota from the distal guts of lean and obese adolescents exhibit partial functional redundancy besides clear differences in community structure.</title>
        <authorList>
            <person name="Ferrer M."/>
            <person name="Ruiz A."/>
            <person name="Lanza F."/>
            <person name="Haange S.B."/>
            <person name="Oberbach A."/>
            <person name="Till H."/>
            <person name="Bargiela R."/>
            <person name="Campoy C."/>
            <person name="Segura M.T."/>
            <person name="Richter M."/>
            <person name="von Bergen M."/>
            <person name="Seifert J."/>
            <person name="Suarez A."/>
        </authorList>
    </citation>
    <scope>NUCLEOTIDE SEQUENCE</scope>
</reference>
<evidence type="ECO:0000256" key="2">
    <source>
        <dbReference type="ARBA" id="ARBA00022452"/>
    </source>
</evidence>
<sequence length="278" mass="30922">EQYLYDGTPVNRDGTPLASKLDYASLYQQTVLDGSGLNFKIGAIVRPVAGLRLGVAYHTPTFYSLDRTYAADIESSISNAANTSREINTDRTPVLSDDGPNSWEFVSPSRLLFGASYTFGTFAIVSVDYERDWYNGIRVKNVPDGQPGFIIQPEEYKLEFKNNFCATNAVRAGLELKPLPVLALRVGGGYTSSMLKDKNLYFNRPVATESHYLTAGVGFTLSRTTVLDLAYQYAVDNYSQYQLFFSMDADAGQPVTWSGLYDTSITRHYIALTLGFRF</sequence>
<proteinExistence type="predicted"/>
<evidence type="ECO:0000256" key="1">
    <source>
        <dbReference type="ARBA" id="ARBA00004571"/>
    </source>
</evidence>
<evidence type="ECO:0000313" key="7">
    <source>
        <dbReference type="EMBL" id="EKC45906.1"/>
    </source>
</evidence>
<keyword evidence="4" id="KW-0732">Signal</keyword>
<gene>
    <name evidence="7" type="ORF">OBE_16603</name>
</gene>
<keyword evidence="2" id="KW-1134">Transmembrane beta strand</keyword>
<dbReference type="PANTHER" id="PTHR35093:SF8">
    <property type="entry name" value="OUTER MEMBRANE PROTEIN NMB0088-RELATED"/>
    <property type="match status" value="1"/>
</dbReference>
<name>K1SEP4_9ZZZZ</name>
<dbReference type="SUPFAM" id="SSF56935">
    <property type="entry name" value="Porins"/>
    <property type="match status" value="1"/>
</dbReference>
<evidence type="ECO:0000256" key="3">
    <source>
        <dbReference type="ARBA" id="ARBA00022692"/>
    </source>
</evidence>
<dbReference type="EMBL" id="AJWZ01011247">
    <property type="protein sequence ID" value="EKC45906.1"/>
    <property type="molecule type" value="Genomic_DNA"/>
</dbReference>
<keyword evidence="3" id="KW-0812">Transmembrane</keyword>
<comment type="subcellular location">
    <subcellularLocation>
        <location evidence="1">Cell outer membrane</location>
        <topology evidence="1">Multi-pass membrane protein</topology>
    </subcellularLocation>
</comment>
<accession>K1SEP4</accession>
<evidence type="ECO:0000256" key="6">
    <source>
        <dbReference type="ARBA" id="ARBA00023237"/>
    </source>
</evidence>
<evidence type="ECO:0000256" key="4">
    <source>
        <dbReference type="ARBA" id="ARBA00022729"/>
    </source>
</evidence>
<dbReference type="GO" id="GO:0009279">
    <property type="term" value="C:cell outer membrane"/>
    <property type="evidence" value="ECO:0007669"/>
    <property type="project" value="UniProtKB-SubCell"/>
</dbReference>
<protein>
    <recommendedName>
        <fullName evidence="8">Hemin receptor</fullName>
    </recommendedName>
</protein>
<keyword evidence="6" id="KW-0998">Cell outer membrane</keyword>
<evidence type="ECO:0008006" key="8">
    <source>
        <dbReference type="Google" id="ProtNLM"/>
    </source>
</evidence>
<evidence type="ECO:0000256" key="5">
    <source>
        <dbReference type="ARBA" id="ARBA00023136"/>
    </source>
</evidence>
<organism evidence="7">
    <name type="scientific">human gut metagenome</name>
    <dbReference type="NCBI Taxonomy" id="408170"/>
    <lineage>
        <taxon>unclassified sequences</taxon>
        <taxon>metagenomes</taxon>
        <taxon>organismal metagenomes</taxon>
    </lineage>
</organism>
<dbReference type="GO" id="GO:0015483">
    <property type="term" value="F:long-chain fatty acid transporting porin activity"/>
    <property type="evidence" value="ECO:0007669"/>
    <property type="project" value="TreeGrafter"/>
</dbReference>
<dbReference type="AlphaFoldDB" id="K1SEP4"/>